<name>A0AAQ3SRU4_PASNO</name>
<keyword evidence="3" id="KW-1185">Reference proteome</keyword>
<dbReference type="EMBL" id="CP144746">
    <property type="protein sequence ID" value="WVZ59405.1"/>
    <property type="molecule type" value="Genomic_DNA"/>
</dbReference>
<feature type="region of interest" description="Disordered" evidence="1">
    <location>
        <begin position="32"/>
        <end position="79"/>
    </location>
</feature>
<organism evidence="2 3">
    <name type="scientific">Paspalum notatum var. saurae</name>
    <dbReference type="NCBI Taxonomy" id="547442"/>
    <lineage>
        <taxon>Eukaryota</taxon>
        <taxon>Viridiplantae</taxon>
        <taxon>Streptophyta</taxon>
        <taxon>Embryophyta</taxon>
        <taxon>Tracheophyta</taxon>
        <taxon>Spermatophyta</taxon>
        <taxon>Magnoliopsida</taxon>
        <taxon>Liliopsida</taxon>
        <taxon>Poales</taxon>
        <taxon>Poaceae</taxon>
        <taxon>PACMAD clade</taxon>
        <taxon>Panicoideae</taxon>
        <taxon>Andropogonodae</taxon>
        <taxon>Paspaleae</taxon>
        <taxon>Paspalinae</taxon>
        <taxon>Paspalum</taxon>
    </lineage>
</organism>
<sequence length="79" mass="8700">MLIYYYCYHYIYNAPFNTDKADGAGLHRLMDTDETMDDADTPTPTPTPSHARRSEAKTEDDGHNSLIGGASANLTCEGN</sequence>
<evidence type="ECO:0000313" key="2">
    <source>
        <dbReference type="EMBL" id="WVZ59405.1"/>
    </source>
</evidence>
<accession>A0AAQ3SRU4</accession>
<evidence type="ECO:0000313" key="3">
    <source>
        <dbReference type="Proteomes" id="UP001341281"/>
    </source>
</evidence>
<dbReference type="Proteomes" id="UP001341281">
    <property type="component" value="Chromosome 02"/>
</dbReference>
<reference evidence="2 3" key="1">
    <citation type="submission" date="2024-02" db="EMBL/GenBank/DDBJ databases">
        <title>High-quality chromosome-scale genome assembly of Pensacola bahiagrass (Paspalum notatum Flugge var. saurae).</title>
        <authorList>
            <person name="Vega J.M."/>
            <person name="Podio M."/>
            <person name="Orjuela J."/>
            <person name="Siena L.A."/>
            <person name="Pessino S.C."/>
            <person name="Combes M.C."/>
            <person name="Mariac C."/>
            <person name="Albertini E."/>
            <person name="Pupilli F."/>
            <person name="Ortiz J.P.A."/>
            <person name="Leblanc O."/>
        </authorList>
    </citation>
    <scope>NUCLEOTIDE SEQUENCE [LARGE SCALE GENOMIC DNA]</scope>
    <source>
        <strain evidence="2">R1</strain>
        <tissue evidence="2">Leaf</tissue>
    </source>
</reference>
<evidence type="ECO:0000256" key="1">
    <source>
        <dbReference type="SAM" id="MobiDB-lite"/>
    </source>
</evidence>
<feature type="compositionally biased region" description="Basic and acidic residues" evidence="1">
    <location>
        <begin position="52"/>
        <end position="63"/>
    </location>
</feature>
<protein>
    <submittedName>
        <fullName evidence="2">Uncharacterized protein</fullName>
    </submittedName>
</protein>
<dbReference type="AlphaFoldDB" id="A0AAQ3SRU4"/>
<gene>
    <name evidence="2" type="ORF">U9M48_009551</name>
</gene>
<proteinExistence type="predicted"/>